<sequence length="307" mass="35152">MVDLIDIEDIEAAEMLELPRRHNRSRVRVNPIMELSDEGFRQKYRFKRYAMKIVDLVKEDLTRDGRGCPVSPEIQVCCALRSWARHESGIPKLKRLPAASEVASIDVVPRITTVYSTHIWASYMQVEKLPSIRGLFDRVAKVPFYQVSENFCLPFIDENPSDLKTIYTALHYAAQHCKETERKTCFVTFDNPLYIKAKQILCDTKDKNLQNLVPCLGGFHLLMSYLKAIGTIMESSDIFELFCTVFAQNSVDKMLSCTAYSRAIRAHMLAMNAIEEIIAEFAESSENIESHKNIEHIKESRPLEAPP</sequence>
<evidence type="ECO:0000313" key="2">
    <source>
        <dbReference type="Proteomes" id="UP000838878"/>
    </source>
</evidence>
<protein>
    <submittedName>
        <fullName evidence="1">Uncharacterized protein</fullName>
    </submittedName>
</protein>
<evidence type="ECO:0000313" key="1">
    <source>
        <dbReference type="EMBL" id="CAH0731059.1"/>
    </source>
</evidence>
<dbReference type="OrthoDB" id="2430314at2759"/>
<proteinExistence type="predicted"/>
<name>A0A8J9V6G1_9NEOP</name>
<accession>A0A8J9V6G1</accession>
<dbReference type="Proteomes" id="UP000838878">
    <property type="component" value="Chromosome 9"/>
</dbReference>
<keyword evidence="2" id="KW-1185">Reference proteome</keyword>
<organism evidence="1 2">
    <name type="scientific">Brenthis ino</name>
    <name type="common">lesser marbled fritillary</name>
    <dbReference type="NCBI Taxonomy" id="405034"/>
    <lineage>
        <taxon>Eukaryota</taxon>
        <taxon>Metazoa</taxon>
        <taxon>Ecdysozoa</taxon>
        <taxon>Arthropoda</taxon>
        <taxon>Hexapoda</taxon>
        <taxon>Insecta</taxon>
        <taxon>Pterygota</taxon>
        <taxon>Neoptera</taxon>
        <taxon>Endopterygota</taxon>
        <taxon>Lepidoptera</taxon>
        <taxon>Glossata</taxon>
        <taxon>Ditrysia</taxon>
        <taxon>Papilionoidea</taxon>
        <taxon>Nymphalidae</taxon>
        <taxon>Heliconiinae</taxon>
        <taxon>Argynnini</taxon>
        <taxon>Brenthis</taxon>
    </lineage>
</organism>
<dbReference type="PANTHER" id="PTHR46704:SF1">
    <property type="entry name" value="TELOMERE LENGTH REGULATION PROTEIN TEL2 HOMOLOG"/>
    <property type="match status" value="1"/>
</dbReference>
<dbReference type="AlphaFoldDB" id="A0A8J9V6G1"/>
<dbReference type="PANTHER" id="PTHR46704">
    <property type="entry name" value="CXC DOMAIN-CONTAINING PROTEIN-RELATED"/>
    <property type="match status" value="1"/>
</dbReference>
<reference evidence="1" key="1">
    <citation type="submission" date="2021-12" db="EMBL/GenBank/DDBJ databases">
        <authorList>
            <person name="Martin H S."/>
        </authorList>
    </citation>
    <scope>NUCLEOTIDE SEQUENCE</scope>
</reference>
<dbReference type="EMBL" id="OV170229">
    <property type="protein sequence ID" value="CAH0731059.1"/>
    <property type="molecule type" value="Genomic_DNA"/>
</dbReference>
<gene>
    <name evidence="1" type="ORF">BINO364_LOCUS15972</name>
</gene>
<feature type="non-terminal residue" evidence="1">
    <location>
        <position position="307"/>
    </location>
</feature>